<dbReference type="GO" id="GO:0004222">
    <property type="term" value="F:metalloendopeptidase activity"/>
    <property type="evidence" value="ECO:0007669"/>
    <property type="project" value="InterPro"/>
</dbReference>
<evidence type="ECO:0000256" key="8">
    <source>
        <dbReference type="ARBA" id="ARBA00022989"/>
    </source>
</evidence>
<dbReference type="InterPro" id="IPR050083">
    <property type="entry name" value="HtpX_protease"/>
</dbReference>
<keyword evidence="4 12" id="KW-0812">Transmembrane</keyword>
<evidence type="ECO:0000259" key="13">
    <source>
        <dbReference type="Pfam" id="PF01435"/>
    </source>
</evidence>
<dbReference type="Proteomes" id="UP000035199">
    <property type="component" value="Chromosome"/>
</dbReference>
<keyword evidence="6 11" id="KW-0378">Hydrolase</keyword>
<evidence type="ECO:0000256" key="11">
    <source>
        <dbReference type="RuleBase" id="RU003983"/>
    </source>
</evidence>
<evidence type="ECO:0000256" key="12">
    <source>
        <dbReference type="SAM" id="Phobius"/>
    </source>
</evidence>
<feature type="domain" description="Peptidase M48" evidence="13">
    <location>
        <begin position="132"/>
        <end position="210"/>
    </location>
</feature>
<dbReference type="PANTHER" id="PTHR43221">
    <property type="entry name" value="PROTEASE HTPX"/>
    <property type="match status" value="1"/>
</dbReference>
<dbReference type="EC" id="3.4.24.-" evidence="14"/>
<dbReference type="GO" id="GO:0005886">
    <property type="term" value="C:plasma membrane"/>
    <property type="evidence" value="ECO:0007669"/>
    <property type="project" value="UniProtKB-SubCell"/>
</dbReference>
<keyword evidence="2" id="KW-1003">Cell membrane</keyword>
<feature type="transmembrane region" description="Helical" evidence="12">
    <location>
        <begin position="43"/>
        <end position="63"/>
    </location>
</feature>
<comment type="subcellular location">
    <subcellularLocation>
        <location evidence="1">Cell membrane</location>
        <topology evidence="1">Multi-pass membrane protein</topology>
    </subcellularLocation>
</comment>
<organism evidence="14 15">
    <name type="scientific">Corynebacterium mustelae</name>
    <dbReference type="NCBI Taxonomy" id="571915"/>
    <lineage>
        <taxon>Bacteria</taxon>
        <taxon>Bacillati</taxon>
        <taxon>Actinomycetota</taxon>
        <taxon>Actinomycetes</taxon>
        <taxon>Mycobacteriales</taxon>
        <taxon>Corynebacteriaceae</taxon>
        <taxon>Corynebacterium</taxon>
    </lineage>
</organism>
<dbReference type="Gene3D" id="3.30.2010.10">
    <property type="entry name" value="Metalloproteases ('zincins'), catalytic domain"/>
    <property type="match status" value="1"/>
</dbReference>
<evidence type="ECO:0000256" key="1">
    <source>
        <dbReference type="ARBA" id="ARBA00004651"/>
    </source>
</evidence>
<evidence type="ECO:0000256" key="4">
    <source>
        <dbReference type="ARBA" id="ARBA00022692"/>
    </source>
</evidence>
<evidence type="ECO:0000256" key="2">
    <source>
        <dbReference type="ARBA" id="ARBA00022475"/>
    </source>
</evidence>
<evidence type="ECO:0000256" key="6">
    <source>
        <dbReference type="ARBA" id="ARBA00022801"/>
    </source>
</evidence>
<keyword evidence="10 12" id="KW-0472">Membrane</keyword>
<evidence type="ECO:0000256" key="5">
    <source>
        <dbReference type="ARBA" id="ARBA00022723"/>
    </source>
</evidence>
<comment type="similarity">
    <text evidence="11">Belongs to the peptidase M48 family.</text>
</comment>
<keyword evidence="8 12" id="KW-1133">Transmembrane helix</keyword>
<protein>
    <submittedName>
        <fullName evidence="14">Zn-dependent protease with chaperone function</fullName>
        <ecNumber evidence="14">3.4.24.-</ecNumber>
    </submittedName>
</protein>
<dbReference type="InterPro" id="IPR001915">
    <property type="entry name" value="Peptidase_M48"/>
</dbReference>
<dbReference type="RefSeq" id="WP_236690117.1">
    <property type="nucleotide sequence ID" value="NZ_CP011542.1"/>
</dbReference>
<evidence type="ECO:0000256" key="7">
    <source>
        <dbReference type="ARBA" id="ARBA00022833"/>
    </source>
</evidence>
<keyword evidence="3 11" id="KW-0645">Protease</keyword>
<name>A0A0G3H0E8_9CORY</name>
<sequence>MSNIDAEKKASKFVLSSTNSELALAEKAVPTIREFRHKAEIPMLVLGIILTLLAAIVCIYLVFDGETLSDFGTGILIGLAAPLILFFGIRWTYWNTITNAVEVTPIQFPEVYKIYQEITQKMGFVVEGESINRRPRLYITNGNGVMNAFASKCQVRKGYVVMHSDIVDVGYIHGDWGFIRFVLAHELGHIKCGHVDLWRSIMQPITMALFLEPTVTRAQEYTADRVACYFAPEGGKGMIHLYCGKHLGHKVNLDEYFESVSKHQNSFWVRVVNFFSSHAVGFRRMAALKEAETKGWDVHGKML</sequence>
<dbReference type="GO" id="GO:0006508">
    <property type="term" value="P:proteolysis"/>
    <property type="evidence" value="ECO:0007669"/>
    <property type="project" value="UniProtKB-KW"/>
</dbReference>
<gene>
    <name evidence="14" type="ORF">CMUST_12900</name>
</gene>
<keyword evidence="7 11" id="KW-0862">Zinc</keyword>
<dbReference type="GO" id="GO:0046872">
    <property type="term" value="F:metal ion binding"/>
    <property type="evidence" value="ECO:0007669"/>
    <property type="project" value="UniProtKB-KW"/>
</dbReference>
<evidence type="ECO:0000256" key="10">
    <source>
        <dbReference type="ARBA" id="ARBA00023136"/>
    </source>
</evidence>
<dbReference type="PANTHER" id="PTHR43221:SF1">
    <property type="entry name" value="PROTEASE HTPX"/>
    <property type="match status" value="1"/>
</dbReference>
<evidence type="ECO:0000313" key="14">
    <source>
        <dbReference type="EMBL" id="AKK06876.1"/>
    </source>
</evidence>
<dbReference type="KEGG" id="cmv:CMUST_12900"/>
<keyword evidence="9 11" id="KW-0482">Metalloprotease</keyword>
<keyword evidence="5" id="KW-0479">Metal-binding</keyword>
<dbReference type="Pfam" id="PF01435">
    <property type="entry name" value="Peptidase_M48"/>
    <property type="match status" value="1"/>
</dbReference>
<reference evidence="14 15" key="1">
    <citation type="journal article" date="2015" name="Genome Announc.">
        <title>Complete Genome Sequence of the Type Strain Corynebacterium mustelae DSM 45274, Isolated from Various Tissues of a Male Ferret with Lethal Sepsis.</title>
        <authorList>
            <person name="Ruckert C."/>
            <person name="Eimer J."/>
            <person name="Winkler A."/>
            <person name="Tauch A."/>
        </authorList>
    </citation>
    <scope>NUCLEOTIDE SEQUENCE [LARGE SCALE GENOMIC DNA]</scope>
    <source>
        <strain evidence="14 15">DSM 45274</strain>
    </source>
</reference>
<proteinExistence type="inferred from homology"/>
<dbReference type="STRING" id="571915.CMUST_12900"/>
<dbReference type="PATRIC" id="fig|571915.4.peg.2762"/>
<accession>A0A0G3H0E8</accession>
<reference evidence="15" key="2">
    <citation type="submission" date="2015-05" db="EMBL/GenBank/DDBJ databases">
        <title>Complete genome sequence of Corynebacterium mustelae DSM 45274, isolated from various tissues of a male ferret with lethal sepsis.</title>
        <authorList>
            <person name="Ruckert C."/>
            <person name="Albersmeier A."/>
            <person name="Winkler A."/>
            <person name="Tauch A."/>
        </authorList>
    </citation>
    <scope>NUCLEOTIDE SEQUENCE [LARGE SCALE GENOMIC DNA]</scope>
    <source>
        <strain evidence="15">DSM 45274</strain>
    </source>
</reference>
<dbReference type="CDD" id="cd07325">
    <property type="entry name" value="M48_Ste24p_like"/>
    <property type="match status" value="1"/>
</dbReference>
<comment type="cofactor">
    <cofactor evidence="11">
        <name>Zn(2+)</name>
        <dbReference type="ChEBI" id="CHEBI:29105"/>
    </cofactor>
    <text evidence="11">Binds 1 zinc ion per subunit.</text>
</comment>
<evidence type="ECO:0000256" key="3">
    <source>
        <dbReference type="ARBA" id="ARBA00022670"/>
    </source>
</evidence>
<evidence type="ECO:0000313" key="15">
    <source>
        <dbReference type="Proteomes" id="UP000035199"/>
    </source>
</evidence>
<keyword evidence="15" id="KW-1185">Reference proteome</keyword>
<dbReference type="AlphaFoldDB" id="A0A0G3H0E8"/>
<feature type="transmembrane region" description="Helical" evidence="12">
    <location>
        <begin position="75"/>
        <end position="93"/>
    </location>
</feature>
<evidence type="ECO:0000256" key="9">
    <source>
        <dbReference type="ARBA" id="ARBA00023049"/>
    </source>
</evidence>
<dbReference type="EMBL" id="CP011542">
    <property type="protein sequence ID" value="AKK06876.1"/>
    <property type="molecule type" value="Genomic_DNA"/>
</dbReference>